<dbReference type="Pfam" id="PF21546">
    <property type="entry name" value="FGGY_C_2"/>
    <property type="match status" value="1"/>
</dbReference>
<dbReference type="RefSeq" id="WP_093155083.1">
    <property type="nucleotide sequence ID" value="NZ_FNEK01000018.1"/>
</dbReference>
<gene>
    <name evidence="6" type="ORF">SAMN04488026_101844</name>
</gene>
<protein>
    <submittedName>
        <fullName evidence="6">Sugar (Pentulose or hexulose) kinase</fullName>
    </submittedName>
</protein>
<dbReference type="Proteomes" id="UP000199382">
    <property type="component" value="Unassembled WGS sequence"/>
</dbReference>
<dbReference type="Gene3D" id="3.30.420.40">
    <property type="match status" value="2"/>
</dbReference>
<keyword evidence="2" id="KW-0808">Transferase</keyword>
<keyword evidence="3 6" id="KW-0418">Kinase</keyword>
<dbReference type="SUPFAM" id="SSF53067">
    <property type="entry name" value="Actin-like ATPase domain"/>
    <property type="match status" value="2"/>
</dbReference>
<sequence>MSTYRHVAVIDIGKTNAKVALVDMQTLTEIDVRTTPNTVLDTPPYPHFDIDHLWDFILEGLSTFQKTHGIDAISVTTHGASIVLLDAAGGLAVPVLDYEHEGPDRLAAEYDAIRPGFESTGAPRLPMGLNVGAQLHWLLRTVPGLRERVAKVVTYPQFWVARLTGIACTEVTSLGCHTDLWEPEIGRFSNLPAQLGIADRMAPAYLATDKVGPVLPMLAQAIGLAPGTPVFCGIHDSNASLYPHLLALKSPFTVLSTGTWVIAMAIGGQATRLDPARDTLINVNALGNPVPSARFMGGREYELLMRGENVAPTTDDIEAVLSCGAMLLPSIVPESGPYQGRRPEWTVRGASLAQGERAAVVSLYLAMMAETCLSMIGAAGPTLTEGPFARNQLFLDMLAEATGRPVLLSCGSATGTSIGAALLTRGAGATLSEKPRVHPPLDLSRAHALQSYAKDWRQACGSQIAAAHSA</sequence>
<dbReference type="STRING" id="571298.SAMN04488026_101844"/>
<dbReference type="PANTHER" id="PTHR43095">
    <property type="entry name" value="SUGAR KINASE"/>
    <property type="match status" value="1"/>
</dbReference>
<organism evidence="6 7">
    <name type="scientific">Aliiruegeria lutimaris</name>
    <dbReference type="NCBI Taxonomy" id="571298"/>
    <lineage>
        <taxon>Bacteria</taxon>
        <taxon>Pseudomonadati</taxon>
        <taxon>Pseudomonadota</taxon>
        <taxon>Alphaproteobacteria</taxon>
        <taxon>Rhodobacterales</taxon>
        <taxon>Roseobacteraceae</taxon>
        <taxon>Aliiruegeria</taxon>
    </lineage>
</organism>
<dbReference type="PANTHER" id="PTHR43095:SF5">
    <property type="entry name" value="XYLULOSE KINASE"/>
    <property type="match status" value="1"/>
</dbReference>
<keyword evidence="7" id="KW-1185">Reference proteome</keyword>
<comment type="similarity">
    <text evidence="1">Belongs to the FGGY kinase family.</text>
</comment>
<dbReference type="EMBL" id="FNEK01000018">
    <property type="protein sequence ID" value="SDJ48398.1"/>
    <property type="molecule type" value="Genomic_DNA"/>
</dbReference>
<proteinExistence type="inferred from homology"/>
<dbReference type="CDD" id="cd07772">
    <property type="entry name" value="ASKHA_NBD_FGGY_NaCK-like"/>
    <property type="match status" value="1"/>
</dbReference>
<feature type="domain" description="Carbohydrate kinase FGGY N-terminal" evidence="4">
    <location>
        <begin position="8"/>
        <end position="241"/>
    </location>
</feature>
<dbReference type="Pfam" id="PF00370">
    <property type="entry name" value="FGGY_N"/>
    <property type="match status" value="1"/>
</dbReference>
<name>A0A1G8U3P5_9RHOB</name>
<dbReference type="GO" id="GO:0016301">
    <property type="term" value="F:kinase activity"/>
    <property type="evidence" value="ECO:0007669"/>
    <property type="project" value="UniProtKB-KW"/>
</dbReference>
<evidence type="ECO:0000313" key="6">
    <source>
        <dbReference type="EMBL" id="SDJ48398.1"/>
    </source>
</evidence>
<evidence type="ECO:0000256" key="2">
    <source>
        <dbReference type="ARBA" id="ARBA00022679"/>
    </source>
</evidence>
<dbReference type="GO" id="GO:0005975">
    <property type="term" value="P:carbohydrate metabolic process"/>
    <property type="evidence" value="ECO:0007669"/>
    <property type="project" value="InterPro"/>
</dbReference>
<dbReference type="InterPro" id="IPR049382">
    <property type="entry name" value="FGGY_C_2"/>
</dbReference>
<evidence type="ECO:0000256" key="1">
    <source>
        <dbReference type="ARBA" id="ARBA00009156"/>
    </source>
</evidence>
<reference evidence="6 7" key="1">
    <citation type="submission" date="2016-10" db="EMBL/GenBank/DDBJ databases">
        <authorList>
            <person name="de Groot N.N."/>
        </authorList>
    </citation>
    <scope>NUCLEOTIDE SEQUENCE [LARGE SCALE GENOMIC DNA]</scope>
    <source>
        <strain evidence="6 7">DSM 25294</strain>
    </source>
</reference>
<evidence type="ECO:0000259" key="4">
    <source>
        <dbReference type="Pfam" id="PF00370"/>
    </source>
</evidence>
<evidence type="ECO:0000259" key="5">
    <source>
        <dbReference type="Pfam" id="PF21546"/>
    </source>
</evidence>
<dbReference type="AlphaFoldDB" id="A0A1G8U3P5"/>
<evidence type="ECO:0000313" key="7">
    <source>
        <dbReference type="Proteomes" id="UP000199382"/>
    </source>
</evidence>
<dbReference type="InterPro" id="IPR050406">
    <property type="entry name" value="FGGY_Carb_Kinase"/>
</dbReference>
<dbReference type="OrthoDB" id="9786272at2"/>
<dbReference type="InterPro" id="IPR043129">
    <property type="entry name" value="ATPase_NBD"/>
</dbReference>
<feature type="domain" description="Carbohydrate kinase FGGY C-terminal" evidence="5">
    <location>
        <begin position="250"/>
        <end position="425"/>
    </location>
</feature>
<evidence type="ECO:0000256" key="3">
    <source>
        <dbReference type="ARBA" id="ARBA00022777"/>
    </source>
</evidence>
<dbReference type="InterPro" id="IPR018484">
    <property type="entry name" value="FGGY_N"/>
</dbReference>
<accession>A0A1G8U3P5</accession>